<evidence type="ECO:0008006" key="3">
    <source>
        <dbReference type="Google" id="ProtNLM"/>
    </source>
</evidence>
<proteinExistence type="predicted"/>
<dbReference type="EMBL" id="JARBJD010000646">
    <property type="protein sequence ID" value="KAK2940607.1"/>
    <property type="molecule type" value="Genomic_DNA"/>
</dbReference>
<dbReference type="Proteomes" id="UP001281761">
    <property type="component" value="Unassembled WGS sequence"/>
</dbReference>
<comment type="caution">
    <text evidence="1">The sequence shown here is derived from an EMBL/GenBank/DDBJ whole genome shotgun (WGS) entry which is preliminary data.</text>
</comment>
<gene>
    <name evidence="1" type="ORF">BLNAU_24485</name>
</gene>
<protein>
    <recommendedName>
        <fullName evidence="3">Polymorphic outer membrane protein</fullName>
    </recommendedName>
</protein>
<reference evidence="1 2" key="1">
    <citation type="journal article" date="2022" name="bioRxiv">
        <title>Genomics of Preaxostyla Flagellates Illuminates Evolutionary Transitions and the Path Towards Mitochondrial Loss.</title>
        <authorList>
            <person name="Novak L.V.F."/>
            <person name="Treitli S.C."/>
            <person name="Pyrih J."/>
            <person name="Halakuc P."/>
            <person name="Pipaliya S.V."/>
            <person name="Vacek V."/>
            <person name="Brzon O."/>
            <person name="Soukal P."/>
            <person name="Eme L."/>
            <person name="Dacks J.B."/>
            <person name="Karnkowska A."/>
            <person name="Elias M."/>
            <person name="Hampl V."/>
        </authorList>
    </citation>
    <scope>NUCLEOTIDE SEQUENCE [LARGE SCALE GENOMIC DNA]</scope>
    <source>
        <strain evidence="1">NAU3</strain>
        <tissue evidence="1">Gut</tissue>
    </source>
</reference>
<evidence type="ECO:0000313" key="1">
    <source>
        <dbReference type="EMBL" id="KAK2940607.1"/>
    </source>
</evidence>
<name>A0ABQ9WMA8_9EUKA</name>
<evidence type="ECO:0000313" key="2">
    <source>
        <dbReference type="Proteomes" id="UP001281761"/>
    </source>
</evidence>
<keyword evidence="2" id="KW-1185">Reference proteome</keyword>
<sequence>MFGLESFVVHTEFVFDAESNVAPSLTTTDTFSSKVSFSHCEIGNVVVGSESSLVASTLVQYTLMDSCVLQNVTHINHYRRSEGVIEPFNVSLTNSRWIDCSNGFYGSIVRDVEDQTTFRAVNNTFLRGVTNGETTGDTFTGRKEAVNVITDHSYVSCNFTSCTAFNTAGGALRCRGALHFNGNSKGSLQITTSLFEHNLANIGGSVSSQFAGAFLFQLSNITNGTCIIYSNSVLSFGGGLMVAYLPSGAIVTNLRFDACNSNGSGGSIDCSNMTGSITFSNIFIANKRNANNEPFPNDIRFDNNEPWLTLLKYKSTFVNCFSTSKAPKVILSQTPHALTFEYYDSNNKTELDIHLPKPAIIVHSTEGNDVDGCGRITATHVAPLHSAGINRVAQTSGEVLIEAGHYEETTAFDPTTKSAKFTSFGDISPVVSYSGESTPFITKGQGRSNLCIFVYSIAVVASSFSKTEMEDWSLQTARSSLRMMRMWRCRLQ</sequence>
<organism evidence="1 2">
    <name type="scientific">Blattamonas nauphoetae</name>
    <dbReference type="NCBI Taxonomy" id="2049346"/>
    <lineage>
        <taxon>Eukaryota</taxon>
        <taxon>Metamonada</taxon>
        <taxon>Preaxostyla</taxon>
        <taxon>Oxymonadida</taxon>
        <taxon>Blattamonas</taxon>
    </lineage>
</organism>
<accession>A0ABQ9WMA8</accession>